<dbReference type="RefSeq" id="XP_001313658.1">
    <property type="nucleotide sequence ID" value="XM_001313657.1"/>
</dbReference>
<dbReference type="KEGG" id="tva:4758551"/>
<gene>
    <name evidence="2" type="ORF">TVAG_085630</name>
</gene>
<feature type="region of interest" description="Disordered" evidence="1">
    <location>
        <begin position="211"/>
        <end position="334"/>
    </location>
</feature>
<feature type="region of interest" description="Disordered" evidence="1">
    <location>
        <begin position="408"/>
        <end position="453"/>
    </location>
</feature>
<dbReference type="Proteomes" id="UP000001542">
    <property type="component" value="Unassembled WGS sequence"/>
</dbReference>
<dbReference type="OrthoDB" id="406368at2759"/>
<dbReference type="EMBL" id="DS113591">
    <property type="protein sequence ID" value="EAY00729.1"/>
    <property type="molecule type" value="Genomic_DNA"/>
</dbReference>
<reference evidence="2" key="1">
    <citation type="submission" date="2006-10" db="EMBL/GenBank/DDBJ databases">
        <authorList>
            <person name="Amadeo P."/>
            <person name="Zhao Q."/>
            <person name="Wortman J."/>
            <person name="Fraser-Liggett C."/>
            <person name="Carlton J."/>
        </authorList>
    </citation>
    <scope>NUCLEOTIDE SEQUENCE</scope>
    <source>
        <strain evidence="2">G3</strain>
    </source>
</reference>
<feature type="compositionally biased region" description="Polar residues" evidence="1">
    <location>
        <begin position="238"/>
        <end position="263"/>
    </location>
</feature>
<dbReference type="STRING" id="5722.A2F304"/>
<protein>
    <submittedName>
        <fullName evidence="2">Uncharacterized protein</fullName>
    </submittedName>
</protein>
<proteinExistence type="predicted"/>
<feature type="compositionally biased region" description="Basic and acidic residues" evidence="1">
    <location>
        <begin position="129"/>
        <end position="141"/>
    </location>
</feature>
<dbReference type="AlphaFoldDB" id="A2F304"/>
<dbReference type="InterPro" id="IPR010736">
    <property type="entry name" value="SHIPPO-rpt"/>
</dbReference>
<evidence type="ECO:0000313" key="2">
    <source>
        <dbReference type="EMBL" id="EAY00729.1"/>
    </source>
</evidence>
<dbReference type="PANTHER" id="PTHR21580:SF60">
    <property type="entry name" value="SPERM-TAIL PG-RICH REPEAT-CONTAINING PROTEIN 2"/>
    <property type="match status" value="1"/>
</dbReference>
<feature type="region of interest" description="Disordered" evidence="1">
    <location>
        <begin position="39"/>
        <end position="67"/>
    </location>
</feature>
<name>A2F304_TRIV3</name>
<dbReference type="InterPro" id="IPR051291">
    <property type="entry name" value="CIMAP"/>
</dbReference>
<dbReference type="PANTHER" id="PTHR21580">
    <property type="entry name" value="SHIPPO-1-RELATED"/>
    <property type="match status" value="1"/>
</dbReference>
<dbReference type="VEuPathDB" id="TrichDB:TVAGG3_0829940"/>
<feature type="compositionally biased region" description="Basic and acidic residues" evidence="1">
    <location>
        <begin position="308"/>
        <end position="329"/>
    </location>
</feature>
<accession>A2F304</accession>
<evidence type="ECO:0000313" key="3">
    <source>
        <dbReference type="Proteomes" id="UP000001542"/>
    </source>
</evidence>
<dbReference type="OMA" id="RYDWPKP"/>
<dbReference type="Pfam" id="PF07004">
    <property type="entry name" value="SHIPPO-rpt"/>
    <property type="match status" value="5"/>
</dbReference>
<feature type="compositionally biased region" description="Polar residues" evidence="1">
    <location>
        <begin position="169"/>
        <end position="183"/>
    </location>
</feature>
<organism evidence="2 3">
    <name type="scientific">Trichomonas vaginalis (strain ATCC PRA-98 / G3)</name>
    <dbReference type="NCBI Taxonomy" id="412133"/>
    <lineage>
        <taxon>Eukaryota</taxon>
        <taxon>Metamonada</taxon>
        <taxon>Parabasalia</taxon>
        <taxon>Trichomonadida</taxon>
        <taxon>Trichomonadidae</taxon>
        <taxon>Trichomonas</taxon>
    </lineage>
</organism>
<dbReference type="VEuPathDB" id="TrichDB:TVAG_085630"/>
<sequence>MSITTRSDRFFDLACSDTPSHVGPGSYDLPGSIVAKKETPYPFNSTSARDREVVNDTPGPSDYYPQVPKLNISAASGMKSSSARSAFPISDTPAPTDYSVIEKWKNTKYPSKRQPMSARGVRNSFTGDKQFETSPADRDIRLPFNRGAKISNSARYSPAKDNFPGPGSYNVSSGLFDKSSASPSARHKSAAFLSSSERDVFRTPDWVSGECGLGPSSWKLPNKSNAPFGSRAKKKNFWGSNRNPGPGSYSVNENSDFNASSPKNPRRKRSGKGNAAFGSGSERNIFGTPNDVPGPGAYKTEKKRKIKSDRNKPFNQKSERFTSSKKDYDAEPASYDIDFGDKLRRESQKARQSAAFMCSIDRNPYKVTSESPGVGSYSPERYDTDKHKLKVCIIGSQREDPRKIFGQKIEDTPGPAQYEIHEPKSSSKGVSIRRGKRAHLGGATDTPAPGYYNTEGNMVKQSFNVTYSIAKL</sequence>
<keyword evidence="3" id="KW-1185">Reference proteome</keyword>
<feature type="region of interest" description="Disordered" evidence="1">
    <location>
        <begin position="109"/>
        <end position="196"/>
    </location>
</feature>
<evidence type="ECO:0000256" key="1">
    <source>
        <dbReference type="SAM" id="MobiDB-lite"/>
    </source>
</evidence>
<dbReference type="InParanoid" id="A2F304"/>
<reference evidence="2" key="2">
    <citation type="journal article" date="2007" name="Science">
        <title>Draft genome sequence of the sexually transmitted pathogen Trichomonas vaginalis.</title>
        <authorList>
            <person name="Carlton J.M."/>
            <person name="Hirt R.P."/>
            <person name="Silva J.C."/>
            <person name="Delcher A.L."/>
            <person name="Schatz M."/>
            <person name="Zhao Q."/>
            <person name="Wortman J.R."/>
            <person name="Bidwell S.L."/>
            <person name="Alsmark U.C.M."/>
            <person name="Besteiro S."/>
            <person name="Sicheritz-Ponten T."/>
            <person name="Noel C.J."/>
            <person name="Dacks J.B."/>
            <person name="Foster P.G."/>
            <person name="Simillion C."/>
            <person name="Van de Peer Y."/>
            <person name="Miranda-Saavedra D."/>
            <person name="Barton G.J."/>
            <person name="Westrop G.D."/>
            <person name="Mueller S."/>
            <person name="Dessi D."/>
            <person name="Fiori P.L."/>
            <person name="Ren Q."/>
            <person name="Paulsen I."/>
            <person name="Zhang H."/>
            <person name="Bastida-Corcuera F.D."/>
            <person name="Simoes-Barbosa A."/>
            <person name="Brown M.T."/>
            <person name="Hayes R.D."/>
            <person name="Mukherjee M."/>
            <person name="Okumura C.Y."/>
            <person name="Schneider R."/>
            <person name="Smith A.J."/>
            <person name="Vanacova S."/>
            <person name="Villalvazo M."/>
            <person name="Haas B.J."/>
            <person name="Pertea M."/>
            <person name="Feldblyum T.V."/>
            <person name="Utterback T.R."/>
            <person name="Shu C.L."/>
            <person name="Osoegawa K."/>
            <person name="de Jong P.J."/>
            <person name="Hrdy I."/>
            <person name="Horvathova L."/>
            <person name="Zubacova Z."/>
            <person name="Dolezal P."/>
            <person name="Malik S.B."/>
            <person name="Logsdon J.M. Jr."/>
            <person name="Henze K."/>
            <person name="Gupta A."/>
            <person name="Wang C.C."/>
            <person name="Dunne R.L."/>
            <person name="Upcroft J.A."/>
            <person name="Upcroft P."/>
            <person name="White O."/>
            <person name="Salzberg S.L."/>
            <person name="Tang P."/>
            <person name="Chiu C.-H."/>
            <person name="Lee Y.-S."/>
            <person name="Embley T.M."/>
            <person name="Coombs G.H."/>
            <person name="Mottram J.C."/>
            <person name="Tachezy J."/>
            <person name="Fraser-Liggett C.M."/>
            <person name="Johnson P.J."/>
        </authorList>
    </citation>
    <scope>NUCLEOTIDE SEQUENCE [LARGE SCALE GENOMIC DNA]</scope>
    <source>
        <strain evidence="2">G3</strain>
    </source>
</reference>